<proteinExistence type="predicted"/>
<dbReference type="STRING" id="1203610.HMPREF1536_01666"/>
<dbReference type="EMBL" id="AQHW01000011">
    <property type="protein sequence ID" value="KKB57857.1"/>
    <property type="molecule type" value="Genomic_DNA"/>
</dbReference>
<reference evidence="1 2" key="1">
    <citation type="submission" date="2013-04" db="EMBL/GenBank/DDBJ databases">
        <title>The Genome Sequence of Parabacteroides gordonii DSM 23371.</title>
        <authorList>
            <consortium name="The Broad Institute Genomics Platform"/>
            <person name="Earl A."/>
            <person name="Ward D."/>
            <person name="Feldgarden M."/>
            <person name="Gevers D."/>
            <person name="Martens E."/>
            <person name="Sakamoto M."/>
            <person name="Benno Y."/>
            <person name="Suzuki N."/>
            <person name="Matsunaga N."/>
            <person name="Koshihara K."/>
            <person name="Seki M."/>
            <person name="Komiya H."/>
            <person name="Walker B."/>
            <person name="Young S."/>
            <person name="Zeng Q."/>
            <person name="Gargeya S."/>
            <person name="Fitzgerald M."/>
            <person name="Haas B."/>
            <person name="Abouelleil A."/>
            <person name="Allen A.W."/>
            <person name="Alvarado L."/>
            <person name="Arachchi H.M."/>
            <person name="Berlin A.M."/>
            <person name="Chapman S.B."/>
            <person name="Gainer-Dewar J."/>
            <person name="Goldberg J."/>
            <person name="Griggs A."/>
            <person name="Gujja S."/>
            <person name="Hansen M."/>
            <person name="Howarth C."/>
            <person name="Imamovic A."/>
            <person name="Ireland A."/>
            <person name="Larimer J."/>
            <person name="McCowan C."/>
            <person name="Murphy C."/>
            <person name="Pearson M."/>
            <person name="Poon T.W."/>
            <person name="Priest M."/>
            <person name="Roberts A."/>
            <person name="Saif S."/>
            <person name="Shea T."/>
            <person name="Sisk P."/>
            <person name="Sykes S."/>
            <person name="Wortman J."/>
            <person name="Nusbaum C."/>
            <person name="Birren B."/>
        </authorList>
    </citation>
    <scope>NUCLEOTIDE SEQUENCE [LARGE SCALE GENOMIC DNA]</scope>
    <source>
        <strain evidence="1 2">MS-1</strain>
    </source>
</reference>
<dbReference type="RefSeq" id="WP_147337575.1">
    <property type="nucleotide sequence ID" value="NZ_AUAE01000009.1"/>
</dbReference>
<sequence length="148" mass="16494">MKQIAVYLVCILGMISCDDTIDAPGRLSMINLEQNNVTVGSSDSCVTVGVGADRITWYVLRSRTMANGESSTLHNTTYKYSDERMKDIILYRDTLAGDWFKIIKNKAGDLQVDIAQNKFPYERKLVIDVAGFLSSSESVVITQKESVK</sequence>
<gene>
    <name evidence="1" type="ORF">HMPREF1536_01666</name>
</gene>
<comment type="caution">
    <text evidence="1">The sequence shown here is derived from an EMBL/GenBank/DDBJ whole genome shotgun (WGS) entry which is preliminary data.</text>
</comment>
<dbReference type="Proteomes" id="UP000033035">
    <property type="component" value="Unassembled WGS sequence"/>
</dbReference>
<keyword evidence="2" id="KW-1185">Reference proteome</keyword>
<organism evidence="1 2">
    <name type="scientific">Parabacteroides gordonii MS-1 = DSM 23371</name>
    <dbReference type="NCBI Taxonomy" id="1203610"/>
    <lineage>
        <taxon>Bacteria</taxon>
        <taxon>Pseudomonadati</taxon>
        <taxon>Bacteroidota</taxon>
        <taxon>Bacteroidia</taxon>
        <taxon>Bacteroidales</taxon>
        <taxon>Tannerellaceae</taxon>
        <taxon>Parabacteroides</taxon>
    </lineage>
</organism>
<dbReference type="PROSITE" id="PS51257">
    <property type="entry name" value="PROKAR_LIPOPROTEIN"/>
    <property type="match status" value="1"/>
</dbReference>
<evidence type="ECO:0008006" key="3">
    <source>
        <dbReference type="Google" id="ProtNLM"/>
    </source>
</evidence>
<protein>
    <recommendedName>
        <fullName evidence="3">BACON domain-containing protein</fullName>
    </recommendedName>
</protein>
<name>A0A0F5JK86_9BACT</name>
<dbReference type="HOGENOM" id="CLU_1757063_0_0_10"/>
<dbReference type="AlphaFoldDB" id="A0A0F5JK86"/>
<dbReference type="PATRIC" id="fig|1203610.3.peg.1709"/>
<evidence type="ECO:0000313" key="2">
    <source>
        <dbReference type="Proteomes" id="UP000033035"/>
    </source>
</evidence>
<evidence type="ECO:0000313" key="1">
    <source>
        <dbReference type="EMBL" id="KKB57857.1"/>
    </source>
</evidence>
<accession>A0A0F5JK86</accession>